<dbReference type="InterPro" id="IPR050328">
    <property type="entry name" value="Dev_Immune_Receptor"/>
</dbReference>
<protein>
    <submittedName>
        <fullName evidence="5">Uncharacterized protein</fullName>
    </submittedName>
</protein>
<sequence>MSMKAFVLLALATLLHKASTEYCFYQQGKESNGSYIQCEYAGTDEPIEGISLIHLEQNTTIPILKGEFFAPFPNLKTLFMTAANIRKIEPDAFTNLTLEMVDLYHNKLEVLERGTFQNQTNLTYMDLSYNYFKNLTSATLSGLTALEWLSMNGNQIELIEASALNDLVNLKAIYLRYNNIPSLHVDVFKKLTALEILDLSMNSLKVIPDQLLSEQAHLITLLLDFNALEEIAEGAFDKTTALTYLDLSNNRLEKLPEDLFNNTKRLEVLKASDNRIATFNYTVLLSKTPFLREVHLYNNS</sequence>
<dbReference type="PROSITE" id="PS51450">
    <property type="entry name" value="LRR"/>
    <property type="match status" value="1"/>
</dbReference>
<reference evidence="5" key="1">
    <citation type="journal article" date="2016" name="Sci. Rep.">
        <title>Molecular characterization of firefly nuptial gifts: a multi-omics approach sheds light on postcopulatory sexual selection.</title>
        <authorList>
            <person name="Al-Wathiqui N."/>
            <person name="Fallon T.R."/>
            <person name="South A."/>
            <person name="Weng J.K."/>
            <person name="Lewis S.M."/>
        </authorList>
    </citation>
    <scope>NUCLEOTIDE SEQUENCE</scope>
</reference>
<keyword evidence="3" id="KW-0677">Repeat</keyword>
<dbReference type="SUPFAM" id="SSF52058">
    <property type="entry name" value="L domain-like"/>
    <property type="match status" value="1"/>
</dbReference>
<evidence type="ECO:0000256" key="2">
    <source>
        <dbReference type="ARBA" id="ARBA00022729"/>
    </source>
</evidence>
<dbReference type="Gene3D" id="3.80.10.10">
    <property type="entry name" value="Ribonuclease Inhibitor"/>
    <property type="match status" value="1"/>
</dbReference>
<dbReference type="PANTHER" id="PTHR24373:SF275">
    <property type="entry name" value="TIR DOMAIN-CONTAINING PROTEIN"/>
    <property type="match status" value="1"/>
</dbReference>
<dbReference type="AlphaFoldDB" id="A0A1Y1LWM7"/>
<dbReference type="InterPro" id="IPR032675">
    <property type="entry name" value="LRR_dom_sf"/>
</dbReference>
<evidence type="ECO:0000256" key="1">
    <source>
        <dbReference type="ARBA" id="ARBA00022614"/>
    </source>
</evidence>
<feature type="signal peptide" evidence="4">
    <location>
        <begin position="1"/>
        <end position="20"/>
    </location>
</feature>
<dbReference type="EMBL" id="GEZM01045078">
    <property type="protein sequence ID" value="JAV77932.1"/>
    <property type="molecule type" value="Transcribed_RNA"/>
</dbReference>
<dbReference type="SMART" id="SM00369">
    <property type="entry name" value="LRR_TYP"/>
    <property type="match status" value="8"/>
</dbReference>
<dbReference type="InterPro" id="IPR003591">
    <property type="entry name" value="Leu-rich_rpt_typical-subtyp"/>
</dbReference>
<organism evidence="5">
    <name type="scientific">Photinus pyralis</name>
    <name type="common">Common eastern firefly</name>
    <name type="synonym">Lampyris pyralis</name>
    <dbReference type="NCBI Taxonomy" id="7054"/>
    <lineage>
        <taxon>Eukaryota</taxon>
        <taxon>Metazoa</taxon>
        <taxon>Ecdysozoa</taxon>
        <taxon>Arthropoda</taxon>
        <taxon>Hexapoda</taxon>
        <taxon>Insecta</taxon>
        <taxon>Pterygota</taxon>
        <taxon>Neoptera</taxon>
        <taxon>Endopterygota</taxon>
        <taxon>Coleoptera</taxon>
        <taxon>Polyphaga</taxon>
        <taxon>Elateriformia</taxon>
        <taxon>Elateroidea</taxon>
        <taxon>Lampyridae</taxon>
        <taxon>Lampyrinae</taxon>
        <taxon>Photinus</taxon>
    </lineage>
</organism>
<name>A0A1Y1LWM7_PHOPY</name>
<dbReference type="PANTHER" id="PTHR24373">
    <property type="entry name" value="SLIT RELATED LEUCINE-RICH REPEAT NEURONAL PROTEIN"/>
    <property type="match status" value="1"/>
</dbReference>
<dbReference type="InterPro" id="IPR001611">
    <property type="entry name" value="Leu-rich_rpt"/>
</dbReference>
<feature type="chain" id="PRO_5012440449" evidence="4">
    <location>
        <begin position="21"/>
        <end position="300"/>
    </location>
</feature>
<evidence type="ECO:0000256" key="4">
    <source>
        <dbReference type="SAM" id="SignalP"/>
    </source>
</evidence>
<dbReference type="Pfam" id="PF13855">
    <property type="entry name" value="LRR_8"/>
    <property type="match status" value="3"/>
</dbReference>
<proteinExistence type="predicted"/>
<evidence type="ECO:0000256" key="3">
    <source>
        <dbReference type="ARBA" id="ARBA00022737"/>
    </source>
</evidence>
<evidence type="ECO:0000313" key="5">
    <source>
        <dbReference type="EMBL" id="JAV77932.1"/>
    </source>
</evidence>
<accession>A0A1Y1LWM7</accession>
<keyword evidence="2 4" id="KW-0732">Signal</keyword>
<keyword evidence="1" id="KW-0433">Leucine-rich repeat</keyword>